<dbReference type="AlphaFoldDB" id="A0A6G7VG03"/>
<evidence type="ECO:0000313" key="3">
    <source>
        <dbReference type="Proteomes" id="UP000502699"/>
    </source>
</evidence>
<protein>
    <submittedName>
        <fullName evidence="2">Uncharacterized protein</fullName>
    </submittedName>
</protein>
<gene>
    <name evidence="2" type="ORF">GWK36_14205</name>
</gene>
<name>A0A6G7VG03_9GAMM</name>
<accession>A0A6G7VG03</accession>
<dbReference type="RefSeq" id="WP_166272118.1">
    <property type="nucleotide sequence ID" value="NZ_CP048029.1"/>
</dbReference>
<proteinExistence type="predicted"/>
<reference evidence="3" key="1">
    <citation type="submission" date="2020-01" db="EMBL/GenBank/DDBJ databases">
        <title>Caldichromatium gen. nov., sp. nov., a thermophilic purple sulfur bacterium member of the family Chromatiaceae isolated from Nakabusa hot spring, Japan.</title>
        <authorList>
            <person name="Saini M.K."/>
            <person name="Hanada S."/>
            <person name="Tank M."/>
        </authorList>
    </citation>
    <scope>NUCLEOTIDE SEQUENCE [LARGE SCALE GENOMIC DNA]</scope>
    <source>
        <strain evidence="3">No.7</strain>
    </source>
</reference>
<sequence>MPITASLYPVICLGCLRERCRIEPAQFFGQARIGAQIPEGREAIGEEGCRNSDGEDDGQGLTQGDGDPLVGAIADAKTAPMAALDVDRCRDVVHDLAGVAAIGLQEEGRFVRATALANRIVEEDALGAVPSVSFASSPSPVSGWL</sequence>
<dbReference type="Proteomes" id="UP000502699">
    <property type="component" value="Chromosome"/>
</dbReference>
<keyword evidence="3" id="KW-1185">Reference proteome</keyword>
<dbReference type="EMBL" id="CP048029">
    <property type="protein sequence ID" value="QIK38951.1"/>
    <property type="molecule type" value="Genomic_DNA"/>
</dbReference>
<evidence type="ECO:0000256" key="1">
    <source>
        <dbReference type="SAM" id="MobiDB-lite"/>
    </source>
</evidence>
<feature type="region of interest" description="Disordered" evidence="1">
    <location>
        <begin position="45"/>
        <end position="69"/>
    </location>
</feature>
<evidence type="ECO:0000313" key="2">
    <source>
        <dbReference type="EMBL" id="QIK38951.1"/>
    </source>
</evidence>
<organism evidence="2 3">
    <name type="scientific">Caldichromatium japonicum</name>
    <dbReference type="NCBI Taxonomy" id="2699430"/>
    <lineage>
        <taxon>Bacteria</taxon>
        <taxon>Pseudomonadati</taxon>
        <taxon>Pseudomonadota</taxon>
        <taxon>Gammaproteobacteria</taxon>
        <taxon>Chromatiales</taxon>
        <taxon>Chromatiaceae</taxon>
        <taxon>Caldichromatium</taxon>
    </lineage>
</organism>
<dbReference type="KEGG" id="cjap:GWK36_14205"/>